<keyword evidence="4" id="KW-0479">Metal-binding</keyword>
<dbReference type="GO" id="GO:0046872">
    <property type="term" value="F:metal ion binding"/>
    <property type="evidence" value="ECO:0007669"/>
    <property type="project" value="UniProtKB-KW"/>
</dbReference>
<dbReference type="EC" id="2.5.1.30" evidence="7"/>
<evidence type="ECO:0000256" key="5">
    <source>
        <dbReference type="ARBA" id="ARBA00022842"/>
    </source>
</evidence>
<accession>A0A380JUG2</accession>
<protein>
    <submittedName>
        <fullName evidence="7">Geranylgeranyl pyrophosphate synthase</fullName>
        <ecNumber evidence="7">2.5.1.30</ecNumber>
    </submittedName>
</protein>
<dbReference type="AlphaFoldDB" id="A0A380JUG2"/>
<dbReference type="Proteomes" id="UP000254797">
    <property type="component" value="Unassembled WGS sequence"/>
</dbReference>
<dbReference type="SUPFAM" id="SSF48576">
    <property type="entry name" value="Terpenoid synthases"/>
    <property type="match status" value="1"/>
</dbReference>
<sequence>MIHAIWKHHGDIEEALVSVKHIMISEMSSLPPDIKTTILDYINASGKYLRAGLCLYLEKEIQGEISQGKLYLAAAIETFHLATLIHDDVIDEAELRRNIKPLHQVYSNKIAIYAGDYLLSYAGRLATRGAQLLNIKDNWEDNGPLPYHIVERILAGELAQLMNQHNSQMTMKAYLKQIKGKTAFLFGLACQLGTWYPKIPQKTSKAAYQLGIFLGMAFQLSDDLIDYRLRADQSGKPRLQDVQNGIYTAPLILGMVQSETIKHLVDKHQSVEWKEEELTLLHNHLLNTQAFEGTEALIEKYLVKIRQTSGLLPLNHQEGFLTFMEDILARRY</sequence>
<dbReference type="Pfam" id="PF00348">
    <property type="entry name" value="polyprenyl_synt"/>
    <property type="match status" value="1"/>
</dbReference>
<comment type="similarity">
    <text evidence="2 6">Belongs to the FPP/GGPP synthase family.</text>
</comment>
<evidence type="ECO:0000256" key="6">
    <source>
        <dbReference type="RuleBase" id="RU004466"/>
    </source>
</evidence>
<dbReference type="Gene3D" id="1.10.600.10">
    <property type="entry name" value="Farnesyl Diphosphate Synthase"/>
    <property type="match status" value="1"/>
</dbReference>
<dbReference type="InterPro" id="IPR008949">
    <property type="entry name" value="Isoprenoid_synthase_dom_sf"/>
</dbReference>
<name>A0A380JUG2_STRDY</name>
<organism evidence="7 8">
    <name type="scientific">Streptococcus dysgalactiae subsp. dysgalactiae</name>
    <dbReference type="NCBI Taxonomy" id="99822"/>
    <lineage>
        <taxon>Bacteria</taxon>
        <taxon>Bacillati</taxon>
        <taxon>Bacillota</taxon>
        <taxon>Bacilli</taxon>
        <taxon>Lactobacillales</taxon>
        <taxon>Streptococcaceae</taxon>
        <taxon>Streptococcus</taxon>
    </lineage>
</organism>
<gene>
    <name evidence="7" type="primary">hepT</name>
    <name evidence="7" type="ORF">NCTC4670_00783</name>
</gene>
<dbReference type="InterPro" id="IPR033749">
    <property type="entry name" value="Polyprenyl_synt_CS"/>
</dbReference>
<evidence type="ECO:0000256" key="4">
    <source>
        <dbReference type="ARBA" id="ARBA00022723"/>
    </source>
</evidence>
<dbReference type="RefSeq" id="WP_115245963.1">
    <property type="nucleotide sequence ID" value="NZ_UHFG01000004.1"/>
</dbReference>
<evidence type="ECO:0000256" key="3">
    <source>
        <dbReference type="ARBA" id="ARBA00022679"/>
    </source>
</evidence>
<evidence type="ECO:0000256" key="1">
    <source>
        <dbReference type="ARBA" id="ARBA00001946"/>
    </source>
</evidence>
<reference evidence="7 8" key="1">
    <citation type="submission" date="2018-06" db="EMBL/GenBank/DDBJ databases">
        <authorList>
            <consortium name="Pathogen Informatics"/>
            <person name="Doyle S."/>
        </authorList>
    </citation>
    <scope>NUCLEOTIDE SEQUENCE [LARGE SCALE GENOMIC DNA]</scope>
    <source>
        <strain evidence="7 8">NCTC4670</strain>
    </source>
</reference>
<dbReference type="GO" id="GO:0000010">
    <property type="term" value="F:heptaprenyl diphosphate synthase activity"/>
    <property type="evidence" value="ECO:0007669"/>
    <property type="project" value="UniProtKB-EC"/>
</dbReference>
<dbReference type="PROSITE" id="PS00444">
    <property type="entry name" value="POLYPRENYL_SYNTHASE_2"/>
    <property type="match status" value="1"/>
</dbReference>
<keyword evidence="5" id="KW-0460">Magnesium</keyword>
<dbReference type="EMBL" id="UHFG01000004">
    <property type="protein sequence ID" value="SUN48962.1"/>
    <property type="molecule type" value="Genomic_DNA"/>
</dbReference>
<proteinExistence type="inferred from homology"/>
<evidence type="ECO:0000313" key="7">
    <source>
        <dbReference type="EMBL" id="SUN48962.1"/>
    </source>
</evidence>
<dbReference type="PANTHER" id="PTHR12001">
    <property type="entry name" value="GERANYLGERANYL PYROPHOSPHATE SYNTHASE"/>
    <property type="match status" value="1"/>
</dbReference>
<dbReference type="PANTHER" id="PTHR12001:SF69">
    <property type="entry name" value="ALL TRANS-POLYPRENYL-DIPHOSPHATE SYNTHASE PDSS1"/>
    <property type="match status" value="1"/>
</dbReference>
<evidence type="ECO:0000313" key="8">
    <source>
        <dbReference type="Proteomes" id="UP000254797"/>
    </source>
</evidence>
<keyword evidence="3 6" id="KW-0808">Transferase</keyword>
<dbReference type="CDD" id="cd00685">
    <property type="entry name" value="Trans_IPPS_HT"/>
    <property type="match status" value="1"/>
</dbReference>
<dbReference type="GO" id="GO:0008299">
    <property type="term" value="P:isoprenoid biosynthetic process"/>
    <property type="evidence" value="ECO:0007669"/>
    <property type="project" value="InterPro"/>
</dbReference>
<evidence type="ECO:0000256" key="2">
    <source>
        <dbReference type="ARBA" id="ARBA00006706"/>
    </source>
</evidence>
<dbReference type="InterPro" id="IPR000092">
    <property type="entry name" value="Polyprenyl_synt"/>
</dbReference>
<comment type="cofactor">
    <cofactor evidence="1">
        <name>Mg(2+)</name>
        <dbReference type="ChEBI" id="CHEBI:18420"/>
    </cofactor>
</comment>